<proteinExistence type="predicted"/>
<evidence type="ECO:0000313" key="5">
    <source>
        <dbReference type="Proteomes" id="UP001054837"/>
    </source>
</evidence>
<feature type="domain" description="C2H2-type" evidence="3">
    <location>
        <begin position="67"/>
        <end position="94"/>
    </location>
</feature>
<evidence type="ECO:0000259" key="3">
    <source>
        <dbReference type="PROSITE" id="PS50157"/>
    </source>
</evidence>
<name>A0AAV4RAQ2_9ARAC</name>
<dbReference type="InterPro" id="IPR036236">
    <property type="entry name" value="Znf_C2H2_sf"/>
</dbReference>
<sequence>MRCSLKEDVDSHNQMDKMNEQSDKYDKSFSNKSDFENCIKDINDQTDQISTEDSIEVINNVKKEKSFKCDICNRLLKTKETLRMHQRIHLKDKSFANNECNGSNLDATNKSLQCDKCGVIKVKLLYIPQGTQGCHQYSSSKKL</sequence>
<dbReference type="EMBL" id="BPLQ01005798">
    <property type="protein sequence ID" value="GIY17300.1"/>
    <property type="molecule type" value="Genomic_DNA"/>
</dbReference>
<dbReference type="PROSITE" id="PS00028">
    <property type="entry name" value="ZINC_FINGER_C2H2_1"/>
    <property type="match status" value="1"/>
</dbReference>
<keyword evidence="5" id="KW-1185">Reference proteome</keyword>
<reference evidence="4 5" key="1">
    <citation type="submission" date="2021-06" db="EMBL/GenBank/DDBJ databases">
        <title>Caerostris darwini draft genome.</title>
        <authorList>
            <person name="Kono N."/>
            <person name="Arakawa K."/>
        </authorList>
    </citation>
    <scope>NUCLEOTIDE SEQUENCE [LARGE SCALE GENOMIC DNA]</scope>
</reference>
<feature type="region of interest" description="Disordered" evidence="2">
    <location>
        <begin position="1"/>
        <end position="28"/>
    </location>
</feature>
<dbReference type="Gene3D" id="3.30.160.60">
    <property type="entry name" value="Classic Zinc Finger"/>
    <property type="match status" value="1"/>
</dbReference>
<dbReference type="PROSITE" id="PS50157">
    <property type="entry name" value="ZINC_FINGER_C2H2_2"/>
    <property type="match status" value="1"/>
</dbReference>
<organism evidence="4 5">
    <name type="scientific">Caerostris darwini</name>
    <dbReference type="NCBI Taxonomy" id="1538125"/>
    <lineage>
        <taxon>Eukaryota</taxon>
        <taxon>Metazoa</taxon>
        <taxon>Ecdysozoa</taxon>
        <taxon>Arthropoda</taxon>
        <taxon>Chelicerata</taxon>
        <taxon>Arachnida</taxon>
        <taxon>Araneae</taxon>
        <taxon>Araneomorphae</taxon>
        <taxon>Entelegynae</taxon>
        <taxon>Araneoidea</taxon>
        <taxon>Araneidae</taxon>
        <taxon>Caerostris</taxon>
    </lineage>
</organism>
<dbReference type="GO" id="GO:0008270">
    <property type="term" value="F:zinc ion binding"/>
    <property type="evidence" value="ECO:0007669"/>
    <property type="project" value="UniProtKB-KW"/>
</dbReference>
<protein>
    <recommendedName>
        <fullName evidence="3">C2H2-type domain-containing protein</fullName>
    </recommendedName>
</protein>
<dbReference type="SUPFAM" id="SSF57667">
    <property type="entry name" value="beta-beta-alpha zinc fingers"/>
    <property type="match status" value="1"/>
</dbReference>
<gene>
    <name evidence="4" type="ORF">CDAR_248951</name>
</gene>
<dbReference type="AlphaFoldDB" id="A0AAV4RAQ2"/>
<evidence type="ECO:0000256" key="1">
    <source>
        <dbReference type="PROSITE-ProRule" id="PRU00042"/>
    </source>
</evidence>
<evidence type="ECO:0000313" key="4">
    <source>
        <dbReference type="EMBL" id="GIY17300.1"/>
    </source>
</evidence>
<keyword evidence="1" id="KW-0863">Zinc-finger</keyword>
<evidence type="ECO:0000256" key="2">
    <source>
        <dbReference type="SAM" id="MobiDB-lite"/>
    </source>
</evidence>
<keyword evidence="1" id="KW-0862">Zinc</keyword>
<comment type="caution">
    <text evidence="4">The sequence shown here is derived from an EMBL/GenBank/DDBJ whole genome shotgun (WGS) entry which is preliminary data.</text>
</comment>
<dbReference type="SMART" id="SM00355">
    <property type="entry name" value="ZnF_C2H2"/>
    <property type="match status" value="1"/>
</dbReference>
<accession>A0AAV4RAQ2</accession>
<keyword evidence="1" id="KW-0479">Metal-binding</keyword>
<dbReference type="Proteomes" id="UP001054837">
    <property type="component" value="Unassembled WGS sequence"/>
</dbReference>
<dbReference type="InterPro" id="IPR013087">
    <property type="entry name" value="Znf_C2H2_type"/>
</dbReference>